<gene>
    <name evidence="1" type="ORF">GNP95_19930</name>
</gene>
<evidence type="ECO:0000313" key="1">
    <source>
        <dbReference type="EMBL" id="MUG47222.1"/>
    </source>
</evidence>
<organism evidence="1 2">
    <name type="scientific">Paenibacillus woosongensis</name>
    <dbReference type="NCBI Taxonomy" id="307580"/>
    <lineage>
        <taxon>Bacteria</taxon>
        <taxon>Bacillati</taxon>
        <taxon>Bacillota</taxon>
        <taxon>Bacilli</taxon>
        <taxon>Bacillales</taxon>
        <taxon>Paenibacillaceae</taxon>
        <taxon>Paenibacillus</taxon>
    </lineage>
</organism>
<proteinExistence type="predicted"/>
<dbReference type="AlphaFoldDB" id="A0A7X2Z425"/>
<dbReference type="Proteomes" id="UP000447876">
    <property type="component" value="Unassembled WGS sequence"/>
</dbReference>
<dbReference type="EMBL" id="WNZW01000011">
    <property type="protein sequence ID" value="MUG47222.1"/>
    <property type="molecule type" value="Genomic_DNA"/>
</dbReference>
<name>A0A7X2Z425_9BACL</name>
<accession>A0A7X2Z425</accession>
<reference evidence="1 2" key="1">
    <citation type="submission" date="2019-11" db="EMBL/GenBank/DDBJ databases">
        <title>Draft genome sequences of five Paenibacillus species of dairy origin.</title>
        <authorList>
            <person name="Olajide A.M."/>
            <person name="Chen S."/>
            <person name="Lapointe G."/>
        </authorList>
    </citation>
    <scope>NUCLEOTIDE SEQUENCE [LARGE SCALE GENOMIC DNA]</scope>
    <source>
        <strain evidence="1 2">12CR55</strain>
    </source>
</reference>
<evidence type="ECO:0000313" key="2">
    <source>
        <dbReference type="Proteomes" id="UP000447876"/>
    </source>
</evidence>
<sequence>MPVRQILVCSSIFLVIICSAAFLARQLSPLMSLEQSRLYFQQLNIGLRNPAVFQPREYIRIVPFSHPEGFP</sequence>
<comment type="caution">
    <text evidence="1">The sequence shown here is derived from an EMBL/GenBank/DDBJ whole genome shotgun (WGS) entry which is preliminary data.</text>
</comment>
<dbReference type="OrthoDB" id="2666373at2"/>
<protein>
    <submittedName>
        <fullName evidence="1">Uncharacterized protein</fullName>
    </submittedName>
</protein>